<evidence type="ECO:0000256" key="1">
    <source>
        <dbReference type="ARBA" id="ARBA00022679"/>
    </source>
</evidence>
<dbReference type="InterPro" id="IPR013709">
    <property type="entry name" value="2-isopropylmalate_synth_dimer"/>
</dbReference>
<proteinExistence type="predicted"/>
<dbReference type="InterPro" id="IPR036230">
    <property type="entry name" value="LeuA_allosteric_dom_sf"/>
</dbReference>
<accession>A0A645JEF3</accession>
<dbReference type="AlphaFoldDB" id="A0A645JEF3"/>
<dbReference type="Gene3D" id="3.30.160.740">
    <property type="match status" value="1"/>
</dbReference>
<evidence type="ECO:0000313" key="3">
    <source>
        <dbReference type="EMBL" id="MPN61856.1"/>
    </source>
</evidence>
<dbReference type="SUPFAM" id="SSF110921">
    <property type="entry name" value="2-isopropylmalate synthase LeuA, allosteric (dimerisation) domain"/>
    <property type="match status" value="1"/>
</dbReference>
<dbReference type="SMART" id="SM00917">
    <property type="entry name" value="LeuA_dimer"/>
    <property type="match status" value="1"/>
</dbReference>
<dbReference type="GO" id="GO:0009098">
    <property type="term" value="P:L-leucine biosynthetic process"/>
    <property type="evidence" value="ECO:0007669"/>
    <property type="project" value="InterPro"/>
</dbReference>
<gene>
    <name evidence="3" type="ORF">SDC9_209601</name>
</gene>
<comment type="caution">
    <text evidence="3">The sequence shown here is derived from an EMBL/GenBank/DDBJ whole genome shotgun (WGS) entry which is preliminary data.</text>
</comment>
<organism evidence="3">
    <name type="scientific">bioreactor metagenome</name>
    <dbReference type="NCBI Taxonomy" id="1076179"/>
    <lineage>
        <taxon>unclassified sequences</taxon>
        <taxon>metagenomes</taxon>
        <taxon>ecological metagenomes</taxon>
    </lineage>
</organism>
<protein>
    <recommendedName>
        <fullName evidence="2">2-isopropylmalate synthase LeuA allosteric (dimerisation) domain-containing protein</fullName>
    </recommendedName>
</protein>
<dbReference type="GO" id="GO:0003852">
    <property type="term" value="F:2-isopropylmalate synthase activity"/>
    <property type="evidence" value="ECO:0007669"/>
    <property type="project" value="InterPro"/>
</dbReference>
<dbReference type="Pfam" id="PF08502">
    <property type="entry name" value="LeuA_dimer"/>
    <property type="match status" value="1"/>
</dbReference>
<feature type="domain" description="2-isopropylmalate synthase LeuA allosteric (dimerisation)" evidence="2">
    <location>
        <begin position="1"/>
        <end position="103"/>
    </location>
</feature>
<sequence>MLPKASVTLRVDGVESSETSSGDGGYDAFVKTLRKLLRKQNITLPKLADYEVRIPPGGKTDALVETTICWELSDGRRLTTTGVDCDQLAAAIVATEKMLNLVLK</sequence>
<evidence type="ECO:0000259" key="2">
    <source>
        <dbReference type="SMART" id="SM00917"/>
    </source>
</evidence>
<dbReference type="EMBL" id="VSSQ01139079">
    <property type="protein sequence ID" value="MPN61856.1"/>
    <property type="molecule type" value="Genomic_DNA"/>
</dbReference>
<reference evidence="3" key="1">
    <citation type="submission" date="2019-08" db="EMBL/GenBank/DDBJ databases">
        <authorList>
            <person name="Kucharzyk K."/>
            <person name="Murdoch R.W."/>
            <person name="Higgins S."/>
            <person name="Loffler F."/>
        </authorList>
    </citation>
    <scope>NUCLEOTIDE SEQUENCE</scope>
</reference>
<name>A0A645JEF3_9ZZZZ</name>
<keyword evidence="1" id="KW-0808">Transferase</keyword>
<dbReference type="Gene3D" id="3.30.160.340">
    <property type="match status" value="1"/>
</dbReference>